<reference evidence="1 2" key="1">
    <citation type="submission" date="2024-11" db="EMBL/GenBank/DDBJ databases">
        <title>A near-complete genome assembly of Cinchona calisaya.</title>
        <authorList>
            <person name="Lian D.C."/>
            <person name="Zhao X.W."/>
            <person name="Wei L."/>
        </authorList>
    </citation>
    <scope>NUCLEOTIDE SEQUENCE [LARGE SCALE GENOMIC DNA]</scope>
    <source>
        <tissue evidence="1">Nenye</tissue>
    </source>
</reference>
<sequence>TVPIHPNHEPSKRKVIEKRDKIWKPKSDAVAEDAARVSTEDYGKEDFHTVTIEIGQMAVATSLPPENETPTPRVSVDALNKSIAKGNLNNLQGVDAILLMQIMQLQNHSMHMGFIVERGERVLMEYSPFRLCHTTLWDDHYDRFHTKKKKVINEGEVIDSLLDLD</sequence>
<keyword evidence="2" id="KW-1185">Reference proteome</keyword>
<gene>
    <name evidence="1" type="ORF">ACH5RR_039205</name>
</gene>
<dbReference type="Proteomes" id="UP001630127">
    <property type="component" value="Unassembled WGS sequence"/>
</dbReference>
<name>A0ABD2XXK5_9GENT</name>
<evidence type="ECO:0000313" key="2">
    <source>
        <dbReference type="Proteomes" id="UP001630127"/>
    </source>
</evidence>
<comment type="caution">
    <text evidence="1">The sequence shown here is derived from an EMBL/GenBank/DDBJ whole genome shotgun (WGS) entry which is preliminary data.</text>
</comment>
<dbReference type="EMBL" id="JBJUIK010000016">
    <property type="protein sequence ID" value="KAL3500112.1"/>
    <property type="molecule type" value="Genomic_DNA"/>
</dbReference>
<proteinExistence type="predicted"/>
<accession>A0ABD2XXK5</accession>
<protein>
    <submittedName>
        <fullName evidence="1">Uncharacterized protein</fullName>
    </submittedName>
</protein>
<dbReference type="AlphaFoldDB" id="A0ABD2XXK5"/>
<feature type="non-terminal residue" evidence="1">
    <location>
        <position position="1"/>
    </location>
</feature>
<organism evidence="1 2">
    <name type="scientific">Cinchona calisaya</name>
    <dbReference type="NCBI Taxonomy" id="153742"/>
    <lineage>
        <taxon>Eukaryota</taxon>
        <taxon>Viridiplantae</taxon>
        <taxon>Streptophyta</taxon>
        <taxon>Embryophyta</taxon>
        <taxon>Tracheophyta</taxon>
        <taxon>Spermatophyta</taxon>
        <taxon>Magnoliopsida</taxon>
        <taxon>eudicotyledons</taxon>
        <taxon>Gunneridae</taxon>
        <taxon>Pentapetalae</taxon>
        <taxon>asterids</taxon>
        <taxon>lamiids</taxon>
        <taxon>Gentianales</taxon>
        <taxon>Rubiaceae</taxon>
        <taxon>Cinchonoideae</taxon>
        <taxon>Cinchoneae</taxon>
        <taxon>Cinchona</taxon>
    </lineage>
</organism>
<evidence type="ECO:0000313" key="1">
    <source>
        <dbReference type="EMBL" id="KAL3500112.1"/>
    </source>
</evidence>